<organism evidence="2 3">
    <name type="scientific">Globodera rostochiensis</name>
    <name type="common">Golden nematode worm</name>
    <name type="synonym">Heterodera rostochiensis</name>
    <dbReference type="NCBI Taxonomy" id="31243"/>
    <lineage>
        <taxon>Eukaryota</taxon>
        <taxon>Metazoa</taxon>
        <taxon>Ecdysozoa</taxon>
        <taxon>Nematoda</taxon>
        <taxon>Chromadorea</taxon>
        <taxon>Rhabditida</taxon>
        <taxon>Tylenchina</taxon>
        <taxon>Tylenchomorpha</taxon>
        <taxon>Tylenchoidea</taxon>
        <taxon>Heteroderidae</taxon>
        <taxon>Heteroderinae</taxon>
        <taxon>Globodera</taxon>
    </lineage>
</organism>
<keyword evidence="2" id="KW-1185">Reference proteome</keyword>
<dbReference type="Proteomes" id="UP000887572">
    <property type="component" value="Unplaced"/>
</dbReference>
<dbReference type="AlphaFoldDB" id="A0A914GXH1"/>
<evidence type="ECO:0000313" key="3">
    <source>
        <dbReference type="WBParaSite" id="Gr19_v10_g11291.t2"/>
    </source>
</evidence>
<protein>
    <submittedName>
        <fullName evidence="3">Secreted protein</fullName>
    </submittedName>
</protein>
<evidence type="ECO:0000313" key="2">
    <source>
        <dbReference type="Proteomes" id="UP000887572"/>
    </source>
</evidence>
<feature type="chain" id="PRO_5036882593" evidence="1">
    <location>
        <begin position="32"/>
        <end position="353"/>
    </location>
</feature>
<sequence>MSFFVLFVESLALSVLLPLLFLHHRPSNATAEGQFALWSPPSVPTADLFFSPCTFPLIYPFGRGAQPKKEEEQLAHKRQHLRHPSRTGRVENDSLCHIHRHIPFICDLHRALIVTHRDALRLASVHRQHAAVLSDEASTSPNFVVLIVRQLAQPTSPLYVTRNSSEFGCLFRLPCETMNAETVQKFVRSTKVFMRLYASVLFNRWSQHRSASLGAAGLPQNGKKTFCRHPPMVLAIGLITNPRRITSVTLHTDNQRLLPFLVNVQFECTNMLLQDARGLPLSSFDIMWGSEFSFHSKGKPLIDVLSDLTNRAGHAIRDFYVTKGLVLFALVAEWMVCKIGWAADWSDPSCACI</sequence>
<reference evidence="3" key="1">
    <citation type="submission" date="2022-11" db="UniProtKB">
        <authorList>
            <consortium name="WormBaseParasite"/>
        </authorList>
    </citation>
    <scope>IDENTIFICATION</scope>
</reference>
<accession>A0A914GXH1</accession>
<keyword evidence="1" id="KW-0732">Signal</keyword>
<feature type="signal peptide" evidence="1">
    <location>
        <begin position="1"/>
        <end position="31"/>
    </location>
</feature>
<evidence type="ECO:0000256" key="1">
    <source>
        <dbReference type="SAM" id="SignalP"/>
    </source>
</evidence>
<dbReference type="WBParaSite" id="Gr19_v10_g11291.t2">
    <property type="protein sequence ID" value="Gr19_v10_g11291.t2"/>
    <property type="gene ID" value="Gr19_v10_g11291"/>
</dbReference>
<proteinExistence type="predicted"/>
<name>A0A914GXH1_GLORO</name>